<dbReference type="PANTHER" id="PTHR47634:SF9">
    <property type="entry name" value="PROTEIN KINASE DOMAIN-CONTAINING PROTEIN-RELATED"/>
    <property type="match status" value="1"/>
</dbReference>
<gene>
    <name evidence="11" type="ORF">SISSUDRAFT_1017020</name>
</gene>
<proteinExistence type="predicted"/>
<dbReference type="Proteomes" id="UP000076798">
    <property type="component" value="Unassembled WGS sequence"/>
</dbReference>
<evidence type="ECO:0000256" key="8">
    <source>
        <dbReference type="ARBA" id="ARBA00048679"/>
    </source>
</evidence>
<dbReference type="AlphaFoldDB" id="A0A166GG49"/>
<evidence type="ECO:0000313" key="12">
    <source>
        <dbReference type="Proteomes" id="UP000076798"/>
    </source>
</evidence>
<evidence type="ECO:0000256" key="4">
    <source>
        <dbReference type="ARBA" id="ARBA00022741"/>
    </source>
</evidence>
<evidence type="ECO:0000256" key="6">
    <source>
        <dbReference type="ARBA" id="ARBA00022840"/>
    </source>
</evidence>
<dbReference type="SMART" id="SM00220">
    <property type="entry name" value="S_TKc"/>
    <property type="match status" value="1"/>
</dbReference>
<dbReference type="InterPro" id="IPR011009">
    <property type="entry name" value="Kinase-like_dom_sf"/>
</dbReference>
<dbReference type="EMBL" id="KV428019">
    <property type="protein sequence ID" value="KZT41652.1"/>
    <property type="molecule type" value="Genomic_DNA"/>
</dbReference>
<comment type="catalytic activity">
    <reaction evidence="8">
        <text>L-seryl-[protein] + ATP = O-phospho-L-seryl-[protein] + ADP + H(+)</text>
        <dbReference type="Rhea" id="RHEA:17989"/>
        <dbReference type="Rhea" id="RHEA-COMP:9863"/>
        <dbReference type="Rhea" id="RHEA-COMP:11604"/>
        <dbReference type="ChEBI" id="CHEBI:15378"/>
        <dbReference type="ChEBI" id="CHEBI:29999"/>
        <dbReference type="ChEBI" id="CHEBI:30616"/>
        <dbReference type="ChEBI" id="CHEBI:83421"/>
        <dbReference type="ChEBI" id="CHEBI:456216"/>
        <dbReference type="EC" id="2.7.11.1"/>
    </reaction>
</comment>
<evidence type="ECO:0000259" key="10">
    <source>
        <dbReference type="PROSITE" id="PS50011"/>
    </source>
</evidence>
<dbReference type="SUPFAM" id="SSF56112">
    <property type="entry name" value="Protein kinase-like (PK-like)"/>
    <property type="match status" value="1"/>
</dbReference>
<evidence type="ECO:0000256" key="3">
    <source>
        <dbReference type="ARBA" id="ARBA00022679"/>
    </source>
</evidence>
<evidence type="ECO:0000256" key="1">
    <source>
        <dbReference type="ARBA" id="ARBA00012513"/>
    </source>
</evidence>
<dbReference type="EC" id="2.7.11.1" evidence="1"/>
<evidence type="ECO:0000313" key="11">
    <source>
        <dbReference type="EMBL" id="KZT41652.1"/>
    </source>
</evidence>
<evidence type="ECO:0000256" key="9">
    <source>
        <dbReference type="SAM" id="MobiDB-lite"/>
    </source>
</evidence>
<dbReference type="FunFam" id="1.10.510.10:FF:000275">
    <property type="entry name" value="SRSF protein kinase 2 isoform X3"/>
    <property type="match status" value="1"/>
</dbReference>
<sequence length="452" mass="50954">MLNIGLRRCRRNVLEQVKAVQPISSGLNSPAKRKFSLTAPKSTANRPSRLAGRSEEPLEIPADEGYGYYAARVGEHLGDGRYNIVRKLGWGRDSNVWLARDLVEKRYVALKILSAHATKTHHTSLELELKLLHRLKNTNPAHPGYKHILSILDHFSITGKEAGEDVSHLCLVSEVLGEGVGSIRRRSEGLMLPQGMVKTILRQVLQALDYVHRECRIVHTDIKPDNMLTIPQDLDSFVEHSLTTEPPSSRPVIDSLGRKIQQHASQSLKYSPSSPSSAIQIKLIDFGHSCPSEPLSTHTVQPLELRAPEVILGLPWSTPVDIWSLGCCTFELLTGAWLFNPQAEKGWTTEDDALAKMIEYTGESFPDEMTGEDGRSTGRTKQYFERDIFLGHLKRITEFDSLPVEEILQKYIPIKGQELYECGSFLREMLHLRPADRSDASTLLRHKWLEDY</sequence>
<dbReference type="InterPro" id="IPR051334">
    <property type="entry name" value="SRPK"/>
</dbReference>
<dbReference type="OrthoDB" id="5979581at2759"/>
<dbReference type="Gene3D" id="1.10.510.10">
    <property type="entry name" value="Transferase(Phosphotransferase) domain 1"/>
    <property type="match status" value="1"/>
</dbReference>
<dbReference type="Gene3D" id="3.30.200.20">
    <property type="entry name" value="Phosphorylase Kinase, domain 1"/>
    <property type="match status" value="1"/>
</dbReference>
<dbReference type="GO" id="GO:0004674">
    <property type="term" value="F:protein serine/threonine kinase activity"/>
    <property type="evidence" value="ECO:0007669"/>
    <property type="project" value="UniProtKB-KW"/>
</dbReference>
<dbReference type="InterPro" id="IPR000719">
    <property type="entry name" value="Prot_kinase_dom"/>
</dbReference>
<organism evidence="11 12">
    <name type="scientific">Sistotremastrum suecicum HHB10207 ss-3</name>
    <dbReference type="NCBI Taxonomy" id="1314776"/>
    <lineage>
        <taxon>Eukaryota</taxon>
        <taxon>Fungi</taxon>
        <taxon>Dikarya</taxon>
        <taxon>Basidiomycota</taxon>
        <taxon>Agaricomycotina</taxon>
        <taxon>Agaricomycetes</taxon>
        <taxon>Sistotremastrales</taxon>
        <taxon>Sistotremastraceae</taxon>
        <taxon>Sistotremastrum</taxon>
    </lineage>
</organism>
<keyword evidence="3" id="KW-0808">Transferase</keyword>
<name>A0A166GG49_9AGAM</name>
<evidence type="ECO:0000256" key="2">
    <source>
        <dbReference type="ARBA" id="ARBA00022527"/>
    </source>
</evidence>
<dbReference type="PROSITE" id="PS50011">
    <property type="entry name" value="PROTEIN_KINASE_DOM"/>
    <property type="match status" value="1"/>
</dbReference>
<feature type="region of interest" description="Disordered" evidence="9">
    <location>
        <begin position="31"/>
        <end position="55"/>
    </location>
</feature>
<keyword evidence="2" id="KW-0723">Serine/threonine-protein kinase</keyword>
<comment type="catalytic activity">
    <reaction evidence="7">
        <text>L-threonyl-[protein] + ATP = O-phospho-L-threonyl-[protein] + ADP + H(+)</text>
        <dbReference type="Rhea" id="RHEA:46608"/>
        <dbReference type="Rhea" id="RHEA-COMP:11060"/>
        <dbReference type="Rhea" id="RHEA-COMP:11605"/>
        <dbReference type="ChEBI" id="CHEBI:15378"/>
        <dbReference type="ChEBI" id="CHEBI:30013"/>
        <dbReference type="ChEBI" id="CHEBI:30616"/>
        <dbReference type="ChEBI" id="CHEBI:61977"/>
        <dbReference type="ChEBI" id="CHEBI:456216"/>
        <dbReference type="EC" id="2.7.11.1"/>
    </reaction>
</comment>
<dbReference type="GO" id="GO:0005634">
    <property type="term" value="C:nucleus"/>
    <property type="evidence" value="ECO:0007669"/>
    <property type="project" value="TreeGrafter"/>
</dbReference>
<evidence type="ECO:0000256" key="5">
    <source>
        <dbReference type="ARBA" id="ARBA00022777"/>
    </source>
</evidence>
<dbReference type="Pfam" id="PF00069">
    <property type="entry name" value="Pkinase"/>
    <property type="match status" value="2"/>
</dbReference>
<dbReference type="STRING" id="1314776.A0A166GG49"/>
<dbReference type="PANTHER" id="PTHR47634">
    <property type="entry name" value="PROTEIN KINASE DOMAIN-CONTAINING PROTEIN-RELATED"/>
    <property type="match status" value="1"/>
</dbReference>
<keyword evidence="6" id="KW-0067">ATP-binding</keyword>
<dbReference type="PROSITE" id="PS00108">
    <property type="entry name" value="PROTEIN_KINASE_ST"/>
    <property type="match status" value="1"/>
</dbReference>
<dbReference type="GO" id="GO:0005737">
    <property type="term" value="C:cytoplasm"/>
    <property type="evidence" value="ECO:0007669"/>
    <property type="project" value="TreeGrafter"/>
</dbReference>
<reference evidence="11 12" key="1">
    <citation type="journal article" date="2016" name="Mol. Biol. Evol.">
        <title>Comparative Genomics of Early-Diverging Mushroom-Forming Fungi Provides Insights into the Origins of Lignocellulose Decay Capabilities.</title>
        <authorList>
            <person name="Nagy L.G."/>
            <person name="Riley R."/>
            <person name="Tritt A."/>
            <person name="Adam C."/>
            <person name="Daum C."/>
            <person name="Floudas D."/>
            <person name="Sun H."/>
            <person name="Yadav J.S."/>
            <person name="Pangilinan J."/>
            <person name="Larsson K.H."/>
            <person name="Matsuura K."/>
            <person name="Barry K."/>
            <person name="Labutti K."/>
            <person name="Kuo R."/>
            <person name="Ohm R.A."/>
            <person name="Bhattacharya S.S."/>
            <person name="Shirouzu T."/>
            <person name="Yoshinaga Y."/>
            <person name="Martin F.M."/>
            <person name="Grigoriev I.V."/>
            <person name="Hibbett D.S."/>
        </authorList>
    </citation>
    <scope>NUCLEOTIDE SEQUENCE [LARGE SCALE GENOMIC DNA]</scope>
    <source>
        <strain evidence="11 12">HHB10207 ss-3</strain>
    </source>
</reference>
<keyword evidence="12" id="KW-1185">Reference proteome</keyword>
<evidence type="ECO:0000256" key="7">
    <source>
        <dbReference type="ARBA" id="ARBA00047899"/>
    </source>
</evidence>
<dbReference type="GO" id="GO:0005524">
    <property type="term" value="F:ATP binding"/>
    <property type="evidence" value="ECO:0007669"/>
    <property type="project" value="UniProtKB-KW"/>
</dbReference>
<keyword evidence="5 11" id="KW-0418">Kinase</keyword>
<accession>A0A166GG49</accession>
<feature type="domain" description="Protein kinase" evidence="10">
    <location>
        <begin position="82"/>
        <end position="449"/>
    </location>
</feature>
<dbReference type="GO" id="GO:0000245">
    <property type="term" value="P:spliceosomal complex assembly"/>
    <property type="evidence" value="ECO:0007669"/>
    <property type="project" value="TreeGrafter"/>
</dbReference>
<keyword evidence="4" id="KW-0547">Nucleotide-binding</keyword>
<protein>
    <recommendedName>
        <fullName evidence="1">non-specific serine/threonine protein kinase</fullName>
        <ecNumber evidence="1">2.7.11.1</ecNumber>
    </recommendedName>
</protein>
<dbReference type="InterPro" id="IPR008271">
    <property type="entry name" value="Ser/Thr_kinase_AS"/>
</dbReference>
<dbReference type="GO" id="GO:0050684">
    <property type="term" value="P:regulation of mRNA processing"/>
    <property type="evidence" value="ECO:0007669"/>
    <property type="project" value="TreeGrafter"/>
</dbReference>